<keyword evidence="13" id="KW-1185">Reference proteome</keyword>
<dbReference type="HOGENOM" id="CLU_117340_1_0_1"/>
<dbReference type="SUPFAM" id="SSF81406">
    <property type="entry name" value="Mitochondrial cytochrome c oxidase subunit IV"/>
    <property type="match status" value="1"/>
</dbReference>
<evidence type="ECO:0000256" key="11">
    <source>
        <dbReference type="SAM" id="MobiDB-lite"/>
    </source>
</evidence>
<evidence type="ECO:0000256" key="6">
    <source>
        <dbReference type="ARBA" id="ARBA00022792"/>
    </source>
</evidence>
<dbReference type="Proteomes" id="UP000001038">
    <property type="component" value="Chromosome 7"/>
</dbReference>
<comment type="subunit">
    <text evidence="4">Component of the cytochrome c oxidase (complex IV, CIV), a multisubunit enzyme composed of 14 subunits. The complex is composed of a catalytic core of 3 subunits MT-CO1, MT-CO2 and MT-CO3, encoded in the mitochondrial DNA, and 11 supernumerary subunits COX4I, COX5A, COX5B, COX6A, COX6B, COX6C, COX7A, COX7B, COX7C, COX8 and NDUFA4, which are encoded in the nuclear genome. The complex exists as a monomer or a dimer and forms supercomplexes (SCs) in the inner mitochondrial membrane with NADH-ubiquinone oxidoreductase (complex I, CI) and ubiquinol-cytochrome c oxidoreductase (cytochrome b-c1 complex, complex III, CIII), resulting in different assemblies (supercomplex SCI(1)III(2)IV(1) and megacomplex MCI(2)III(2)IV(2)).</text>
</comment>
<organism evidence="12 13">
    <name type="scientific">Oryzias latipes</name>
    <name type="common">Japanese rice fish</name>
    <name type="synonym">Japanese killifish</name>
    <dbReference type="NCBI Taxonomy" id="8090"/>
    <lineage>
        <taxon>Eukaryota</taxon>
        <taxon>Metazoa</taxon>
        <taxon>Chordata</taxon>
        <taxon>Craniata</taxon>
        <taxon>Vertebrata</taxon>
        <taxon>Euteleostomi</taxon>
        <taxon>Actinopterygii</taxon>
        <taxon>Neopterygii</taxon>
        <taxon>Teleostei</taxon>
        <taxon>Neoteleostei</taxon>
        <taxon>Acanthomorphata</taxon>
        <taxon>Ovalentaria</taxon>
        <taxon>Atherinomorphae</taxon>
        <taxon>Beloniformes</taxon>
        <taxon>Adrianichthyidae</taxon>
        <taxon>Oryziinae</taxon>
        <taxon>Oryzias</taxon>
    </lineage>
</organism>
<dbReference type="FunFam" id="1.10.442.10:FF:000001">
    <property type="entry name" value="Cytochrome c oxidase subunit 4 isoform 1"/>
    <property type="match status" value="1"/>
</dbReference>
<feature type="transmembrane region" description="Helical" evidence="10">
    <location>
        <begin position="158"/>
        <end position="176"/>
    </location>
</feature>
<dbReference type="GeneTree" id="ENSGT00390000002407"/>
<evidence type="ECO:0000256" key="7">
    <source>
        <dbReference type="ARBA" id="ARBA00022989"/>
    </source>
</evidence>
<dbReference type="CDD" id="cd00922">
    <property type="entry name" value="Cyt_c_Oxidase_IV"/>
    <property type="match status" value="1"/>
</dbReference>
<dbReference type="STRING" id="8090.ENSORLP00000002256"/>
<sequence>MHKSFSPAHRLVLVEGEEVKEERRNRVEGPEHSSSPDFNAASSNPATTMLRQAAGHMRGLLARRASVAVTSSAVRMASQGHEVSETVDMSRPMYYDRADVPLPDKPYKDLLTDADKSLKQKEKGPWTQLSKEEKIALYRLMFCQTYPEMKQKTSEWKTVLGGIFFFLGFTGLVVWWQRIYVYPPLPKTFEGDSQAMQLKRMLDMRVNPVQGFAAKWDYEKGQWK</sequence>
<feature type="region of interest" description="Disordered" evidence="11">
    <location>
        <begin position="1"/>
        <end position="43"/>
    </location>
</feature>
<reference evidence="12 13" key="1">
    <citation type="journal article" date="2007" name="Nature">
        <title>The medaka draft genome and insights into vertebrate genome evolution.</title>
        <authorList>
            <person name="Kasahara M."/>
            <person name="Naruse K."/>
            <person name="Sasaki S."/>
            <person name="Nakatani Y."/>
            <person name="Qu W."/>
            <person name="Ahsan B."/>
            <person name="Yamada T."/>
            <person name="Nagayasu Y."/>
            <person name="Doi K."/>
            <person name="Kasai Y."/>
            <person name="Jindo T."/>
            <person name="Kobayashi D."/>
            <person name="Shimada A."/>
            <person name="Toyoda A."/>
            <person name="Kuroki Y."/>
            <person name="Fujiyama A."/>
            <person name="Sasaki T."/>
            <person name="Shimizu A."/>
            <person name="Asakawa S."/>
            <person name="Shimizu N."/>
            <person name="Hashimoto S."/>
            <person name="Yang J."/>
            <person name="Lee Y."/>
            <person name="Matsushima K."/>
            <person name="Sugano S."/>
            <person name="Sakaizumi M."/>
            <person name="Narita T."/>
            <person name="Ohishi K."/>
            <person name="Haga S."/>
            <person name="Ohta F."/>
            <person name="Nomoto H."/>
            <person name="Nogata K."/>
            <person name="Morishita T."/>
            <person name="Endo T."/>
            <person name="Shin-I T."/>
            <person name="Takeda H."/>
            <person name="Morishita S."/>
            <person name="Kohara Y."/>
        </authorList>
    </citation>
    <scope>NUCLEOTIDE SEQUENCE [LARGE SCALE GENOMIC DNA]</scope>
    <source>
        <strain evidence="12 13">Hd-rR</strain>
    </source>
</reference>
<evidence type="ECO:0000256" key="9">
    <source>
        <dbReference type="ARBA" id="ARBA00023136"/>
    </source>
</evidence>
<evidence type="ECO:0000256" key="4">
    <source>
        <dbReference type="ARBA" id="ARBA00011485"/>
    </source>
</evidence>
<keyword evidence="8 10" id="KW-0496">Mitochondrion</keyword>
<dbReference type="InParanoid" id="H2L8S5"/>
<evidence type="ECO:0000256" key="8">
    <source>
        <dbReference type="ARBA" id="ARBA00023128"/>
    </source>
</evidence>
<dbReference type="InterPro" id="IPR036639">
    <property type="entry name" value="Cyt_c_oxidase_su4_sf"/>
</dbReference>
<dbReference type="PANTHER" id="PTHR10707">
    <property type="entry name" value="CYTOCHROME C OXIDASE SUBUNIT IV"/>
    <property type="match status" value="1"/>
</dbReference>
<dbReference type="eggNOG" id="KOG4075">
    <property type="taxonomic scope" value="Eukaryota"/>
</dbReference>
<dbReference type="GO" id="GO:0045277">
    <property type="term" value="C:respiratory chain complex IV"/>
    <property type="evidence" value="ECO:0000318"/>
    <property type="project" value="GO_Central"/>
</dbReference>
<keyword evidence="7 10" id="KW-1133">Transmembrane helix</keyword>
<dbReference type="InterPro" id="IPR013288">
    <property type="entry name" value="Cyt_c_oxidase_su4"/>
</dbReference>
<dbReference type="PRINTS" id="PR01873">
    <property type="entry name" value="CYTCOXIDASE4"/>
</dbReference>
<feature type="compositionally biased region" description="Basic and acidic residues" evidence="11">
    <location>
        <begin position="20"/>
        <end position="31"/>
    </location>
</feature>
<name>H2L8S5_ORYLA</name>
<dbReference type="PANTHER" id="PTHR10707:SF15">
    <property type="entry name" value="CYTOCHROME C OXIDASE SUBUNIT 4"/>
    <property type="match status" value="1"/>
</dbReference>
<keyword evidence="6 10" id="KW-0999">Mitochondrion inner membrane</keyword>
<protein>
    <recommendedName>
        <fullName evidence="10">Cytochrome c oxidase subunit 4</fullName>
    </recommendedName>
</protein>
<dbReference type="Pfam" id="PF02936">
    <property type="entry name" value="COX4"/>
    <property type="match status" value="1"/>
</dbReference>
<reference evidence="12" key="2">
    <citation type="submission" date="2025-08" db="UniProtKB">
        <authorList>
            <consortium name="Ensembl"/>
        </authorList>
    </citation>
    <scope>IDENTIFICATION</scope>
    <source>
        <strain evidence="12">Hd-rR</strain>
    </source>
</reference>
<evidence type="ECO:0000256" key="5">
    <source>
        <dbReference type="ARBA" id="ARBA00022692"/>
    </source>
</evidence>
<comment type="subcellular location">
    <subcellularLocation>
        <location evidence="1 10">Mitochondrion inner membrane</location>
        <topology evidence="1 10">Single-pass membrane protein</topology>
    </subcellularLocation>
</comment>
<comment type="pathway">
    <text evidence="2 10">Energy metabolism; oxidative phosphorylation.</text>
</comment>
<dbReference type="GO" id="GO:0006123">
    <property type="term" value="P:mitochondrial electron transport, cytochrome c to oxygen"/>
    <property type="evidence" value="ECO:0000318"/>
    <property type="project" value="GO_Central"/>
</dbReference>
<dbReference type="Ensembl" id="ENSORLT00000002257.2">
    <property type="protein sequence ID" value="ENSORLP00000002256.2"/>
    <property type="gene ID" value="ENSORLG00000001813.2"/>
</dbReference>
<gene>
    <name evidence="12" type="primary">COX4I2</name>
    <name evidence="12" type="synonym">LOC101172078</name>
</gene>
<evidence type="ECO:0000256" key="10">
    <source>
        <dbReference type="RuleBase" id="RU367145"/>
    </source>
</evidence>
<dbReference type="InterPro" id="IPR004203">
    <property type="entry name" value="Cyt_c_oxidase_su4_fam"/>
</dbReference>
<evidence type="ECO:0000256" key="3">
    <source>
        <dbReference type="ARBA" id="ARBA00008135"/>
    </source>
</evidence>
<comment type="similarity">
    <text evidence="3 10">Belongs to the cytochrome c oxidase IV family.</text>
</comment>
<keyword evidence="5 10" id="KW-0812">Transmembrane</keyword>
<evidence type="ECO:0000256" key="1">
    <source>
        <dbReference type="ARBA" id="ARBA00004434"/>
    </source>
</evidence>
<reference evidence="12" key="3">
    <citation type="submission" date="2025-09" db="UniProtKB">
        <authorList>
            <consortium name="Ensembl"/>
        </authorList>
    </citation>
    <scope>IDENTIFICATION</scope>
    <source>
        <strain evidence="12">Hd-rR</strain>
    </source>
</reference>
<evidence type="ECO:0000313" key="12">
    <source>
        <dbReference type="Ensembl" id="ENSORLP00000002256.2"/>
    </source>
</evidence>
<dbReference type="AlphaFoldDB" id="H2L8S5"/>
<proteinExistence type="inferred from homology"/>
<dbReference type="UniPathway" id="UPA00705"/>
<feature type="compositionally biased region" description="Polar residues" evidence="11">
    <location>
        <begin position="32"/>
        <end position="43"/>
    </location>
</feature>
<evidence type="ECO:0000313" key="13">
    <source>
        <dbReference type="Proteomes" id="UP000001038"/>
    </source>
</evidence>
<evidence type="ECO:0000256" key="2">
    <source>
        <dbReference type="ARBA" id="ARBA00004673"/>
    </source>
</evidence>
<comment type="function">
    <text evidence="10">Component of the cytochrome c oxidase, the last enzyme in the mitochondrial electron transport chain which drives oxidative phosphorylation.</text>
</comment>
<accession>H2L8S5</accession>
<dbReference type="GO" id="GO:0005743">
    <property type="term" value="C:mitochondrial inner membrane"/>
    <property type="evidence" value="ECO:0007669"/>
    <property type="project" value="UniProtKB-SubCell"/>
</dbReference>
<dbReference type="Bgee" id="ENSORLG00000001813">
    <property type="expression patterns" value="Expressed in mesonephros and 15 other cell types or tissues"/>
</dbReference>
<dbReference type="Gene3D" id="1.10.442.10">
    <property type="entry name" value="Cytochrome c oxidase subunit IV"/>
    <property type="match status" value="1"/>
</dbReference>
<keyword evidence="9 10" id="KW-0472">Membrane</keyword>